<name>A0A167NBV2_CORFA</name>
<sequence length="268" mass="29465">MVGKKFVEFAKAMESEFLRITDGLSKGMPALQSSFRSTFQGEDMFPARSALSLVEELVNSLPPHQVILELLLSTIINLFLNNELKVRYVALVGLIHLAREMVDEIASHNEQILSYVVKNLKAASQAGNDKKNVAIICWRLAFSNGNLARVKQRGDLQPCVIQLNGHVGKVHVGYMARIVEALFMLRRFQIAMPVLGAGTEELEGGAGGMGNSFSAVSMLTKSTTHQRFRIARRVANRKMIDEVVVTLLVGPTGVSRTSCSEGGEKQQH</sequence>
<dbReference type="Proteomes" id="UP000076744">
    <property type="component" value="Unassembled WGS sequence"/>
</dbReference>
<accession>A0A167NBV2</accession>
<dbReference type="SUPFAM" id="SSF48371">
    <property type="entry name" value="ARM repeat"/>
    <property type="match status" value="1"/>
</dbReference>
<organism evidence="1 2">
    <name type="scientific">Cordyceps fumosorosea (strain ARSEF 2679)</name>
    <name type="common">Isaria fumosorosea</name>
    <dbReference type="NCBI Taxonomy" id="1081104"/>
    <lineage>
        <taxon>Eukaryota</taxon>
        <taxon>Fungi</taxon>
        <taxon>Dikarya</taxon>
        <taxon>Ascomycota</taxon>
        <taxon>Pezizomycotina</taxon>
        <taxon>Sordariomycetes</taxon>
        <taxon>Hypocreomycetidae</taxon>
        <taxon>Hypocreales</taxon>
        <taxon>Cordycipitaceae</taxon>
        <taxon>Cordyceps</taxon>
    </lineage>
</organism>
<dbReference type="GeneID" id="30024174"/>
<gene>
    <name evidence="1" type="ORF">ISF_07882</name>
</gene>
<dbReference type="InterPro" id="IPR016024">
    <property type="entry name" value="ARM-type_fold"/>
</dbReference>
<evidence type="ECO:0000313" key="1">
    <source>
        <dbReference type="EMBL" id="OAA55371.1"/>
    </source>
</evidence>
<comment type="caution">
    <text evidence="1">The sequence shown here is derived from an EMBL/GenBank/DDBJ whole genome shotgun (WGS) entry which is preliminary data.</text>
</comment>
<reference evidence="1 2" key="1">
    <citation type="journal article" date="2016" name="Genome Biol. Evol.">
        <title>Divergent and convergent evolution of fungal pathogenicity.</title>
        <authorList>
            <person name="Shang Y."/>
            <person name="Xiao G."/>
            <person name="Zheng P."/>
            <person name="Cen K."/>
            <person name="Zhan S."/>
            <person name="Wang C."/>
        </authorList>
    </citation>
    <scope>NUCLEOTIDE SEQUENCE [LARGE SCALE GENOMIC DNA]</scope>
    <source>
        <strain evidence="1 2">ARSEF 2679</strain>
    </source>
</reference>
<protein>
    <submittedName>
        <fullName evidence="1">Karyopherin Kap123</fullName>
    </submittedName>
</protein>
<dbReference type="RefSeq" id="XP_018701224.1">
    <property type="nucleotide sequence ID" value="XM_018851485.1"/>
</dbReference>
<dbReference type="AlphaFoldDB" id="A0A167NBV2"/>
<dbReference type="OrthoDB" id="7862313at2759"/>
<dbReference type="EMBL" id="AZHB01000025">
    <property type="protein sequence ID" value="OAA55371.1"/>
    <property type="molecule type" value="Genomic_DNA"/>
</dbReference>
<proteinExistence type="predicted"/>
<keyword evidence="2" id="KW-1185">Reference proteome</keyword>
<dbReference type="STRING" id="1081104.A0A167NBV2"/>
<evidence type="ECO:0000313" key="2">
    <source>
        <dbReference type="Proteomes" id="UP000076744"/>
    </source>
</evidence>